<keyword evidence="6" id="KW-0443">Lipid metabolism</keyword>
<name>A0ABX0YEX8_9PSED</name>
<dbReference type="PROSITE" id="PS00101">
    <property type="entry name" value="HEXAPEP_TRANSFERASES"/>
    <property type="match status" value="1"/>
</dbReference>
<comment type="similarity">
    <text evidence="1">Belongs to the transferase hexapeptide repeat family.</text>
</comment>
<protein>
    <submittedName>
        <fullName evidence="8">CatB-related O-acetyltransferase</fullName>
    </submittedName>
</protein>
<dbReference type="InterPro" id="IPR018357">
    <property type="entry name" value="Hexapep_transf_CS"/>
</dbReference>
<dbReference type="InterPro" id="IPR050179">
    <property type="entry name" value="Trans_hexapeptide_repeat"/>
</dbReference>
<evidence type="ECO:0000256" key="1">
    <source>
        <dbReference type="ARBA" id="ARBA00007274"/>
    </source>
</evidence>
<dbReference type="Gene3D" id="2.160.10.10">
    <property type="entry name" value="Hexapeptide repeat proteins"/>
    <property type="match status" value="1"/>
</dbReference>
<dbReference type="InterPro" id="IPR011004">
    <property type="entry name" value="Trimer_LpxA-like_sf"/>
</dbReference>
<evidence type="ECO:0000313" key="9">
    <source>
        <dbReference type="Proteomes" id="UP000746535"/>
    </source>
</evidence>
<evidence type="ECO:0000256" key="2">
    <source>
        <dbReference type="ARBA" id="ARBA00022516"/>
    </source>
</evidence>
<evidence type="ECO:0000256" key="7">
    <source>
        <dbReference type="ARBA" id="ARBA00023315"/>
    </source>
</evidence>
<keyword evidence="4" id="KW-0808">Transferase</keyword>
<reference evidence="8 9" key="1">
    <citation type="submission" date="2020-03" db="EMBL/GenBank/DDBJ databases">
        <authorList>
            <person name="Wang L."/>
            <person name="He N."/>
            <person name="Li Y."/>
            <person name="Fang Y."/>
            <person name="Zhang F."/>
        </authorList>
    </citation>
    <scope>NUCLEOTIDE SEQUENCE [LARGE SCALE GENOMIC DNA]</scope>
    <source>
        <strain evidence="9">hsmgli-8</strain>
    </source>
</reference>
<dbReference type="RefSeq" id="WP_168083187.1">
    <property type="nucleotide sequence ID" value="NZ_JAAVJI010000003.1"/>
</dbReference>
<evidence type="ECO:0000313" key="8">
    <source>
        <dbReference type="EMBL" id="NJP00761.1"/>
    </source>
</evidence>
<keyword evidence="7" id="KW-0012">Acyltransferase</keyword>
<dbReference type="PANTHER" id="PTHR43300">
    <property type="entry name" value="ACETYLTRANSFERASE"/>
    <property type="match status" value="1"/>
</dbReference>
<keyword evidence="3" id="KW-0441">Lipid A biosynthesis</keyword>
<evidence type="ECO:0000256" key="3">
    <source>
        <dbReference type="ARBA" id="ARBA00022556"/>
    </source>
</evidence>
<dbReference type="EMBL" id="JAAVJI010000003">
    <property type="protein sequence ID" value="NJP00761.1"/>
    <property type="molecule type" value="Genomic_DNA"/>
</dbReference>
<proteinExistence type="inferred from homology"/>
<gene>
    <name evidence="8" type="ORF">HBH25_07790</name>
</gene>
<dbReference type="PANTHER" id="PTHR43300:SF11">
    <property type="entry name" value="ACETYLTRANSFERASE RV3034C-RELATED"/>
    <property type="match status" value="1"/>
</dbReference>
<dbReference type="CDD" id="cd03349">
    <property type="entry name" value="LbH_XAT"/>
    <property type="match status" value="1"/>
</dbReference>
<keyword evidence="5" id="KW-0677">Repeat</keyword>
<evidence type="ECO:0000256" key="5">
    <source>
        <dbReference type="ARBA" id="ARBA00022737"/>
    </source>
</evidence>
<evidence type="ECO:0000256" key="4">
    <source>
        <dbReference type="ARBA" id="ARBA00022679"/>
    </source>
</evidence>
<keyword evidence="2" id="KW-0444">Lipid biosynthesis</keyword>
<dbReference type="SUPFAM" id="SSF51161">
    <property type="entry name" value="Trimeric LpxA-like enzymes"/>
    <property type="match status" value="1"/>
</dbReference>
<dbReference type="Proteomes" id="UP000746535">
    <property type="component" value="Unassembled WGS sequence"/>
</dbReference>
<organism evidence="8 9">
    <name type="scientific">Pseudomonas quercus</name>
    <dbReference type="NCBI Taxonomy" id="2722792"/>
    <lineage>
        <taxon>Bacteria</taxon>
        <taxon>Pseudomonadati</taxon>
        <taxon>Pseudomonadota</taxon>
        <taxon>Gammaproteobacteria</taxon>
        <taxon>Pseudomonadales</taxon>
        <taxon>Pseudomonadaceae</taxon>
        <taxon>Pseudomonas</taxon>
    </lineage>
</organism>
<keyword evidence="9" id="KW-1185">Reference proteome</keyword>
<sequence>MTGWLEKWRKRKVRKHLNQLERVQRYPEKIRLKYPMYSVGPGSYGVPEVWDFEADATLRIGAYTSIAANVNILLGGIHRTDWVTCYPFQKVFKEAEQIKDIHPTKGDVIIGNDCWVGMGAMILSGVTIGHGAVVGAGALVTKSVEPYAIVGGNPCRFIRWRFEDASIRARLLATAWWDWPTDELRNTVHMLCSDRIEEFLTYAEQRPTA</sequence>
<dbReference type="InterPro" id="IPR001451">
    <property type="entry name" value="Hexapep"/>
</dbReference>
<accession>A0ABX0YEX8</accession>
<dbReference type="Pfam" id="PF00132">
    <property type="entry name" value="Hexapep"/>
    <property type="match status" value="1"/>
</dbReference>
<comment type="caution">
    <text evidence="8">The sequence shown here is derived from an EMBL/GenBank/DDBJ whole genome shotgun (WGS) entry which is preliminary data.</text>
</comment>
<evidence type="ECO:0000256" key="6">
    <source>
        <dbReference type="ARBA" id="ARBA00023098"/>
    </source>
</evidence>